<keyword evidence="2" id="KW-0812">Transmembrane</keyword>
<feature type="transmembrane region" description="Helical" evidence="2">
    <location>
        <begin position="6"/>
        <end position="26"/>
    </location>
</feature>
<dbReference type="EMBL" id="SKBU01000013">
    <property type="protein sequence ID" value="TCJ18124.1"/>
    <property type="molecule type" value="Genomic_DNA"/>
</dbReference>
<feature type="region of interest" description="Disordered" evidence="1">
    <location>
        <begin position="36"/>
        <end position="65"/>
    </location>
</feature>
<gene>
    <name evidence="3" type="ORF">E0L93_06830</name>
</gene>
<sequence length="181" mass="21512">MDTTTLIIIGVVVAVAVILLALFFVSRRRADRERAREEFGPEYERAARERGSGREAEQELRERRERVRGEIRPLPEESRRRYAEQWEQVERTFVDNPVGALEMADRLVSDLMEERNFPREMHRDREETARGVGAAYPEIAEDYREAQRIRSQVGRSDEDTEDLRRAIRRYRSVYERLAREE</sequence>
<keyword evidence="4" id="KW-1185">Reference proteome</keyword>
<dbReference type="Proteomes" id="UP000295244">
    <property type="component" value="Unassembled WGS sequence"/>
</dbReference>
<organism evidence="3 4">
    <name type="scientific">Rubrobacter taiwanensis</name>
    <dbReference type="NCBI Taxonomy" id="185139"/>
    <lineage>
        <taxon>Bacteria</taxon>
        <taxon>Bacillati</taxon>
        <taxon>Actinomycetota</taxon>
        <taxon>Rubrobacteria</taxon>
        <taxon>Rubrobacterales</taxon>
        <taxon>Rubrobacteraceae</taxon>
        <taxon>Rubrobacter</taxon>
    </lineage>
</organism>
<dbReference type="AlphaFoldDB" id="A0A4R1BL90"/>
<evidence type="ECO:0000256" key="2">
    <source>
        <dbReference type="SAM" id="Phobius"/>
    </source>
</evidence>
<protein>
    <recommendedName>
        <fullName evidence="5">Secreted protein</fullName>
    </recommendedName>
</protein>
<name>A0A4R1BL90_9ACTN</name>
<keyword evidence="2" id="KW-1133">Transmembrane helix</keyword>
<evidence type="ECO:0000256" key="1">
    <source>
        <dbReference type="SAM" id="MobiDB-lite"/>
    </source>
</evidence>
<comment type="caution">
    <text evidence="3">The sequence shown here is derived from an EMBL/GenBank/DDBJ whole genome shotgun (WGS) entry which is preliminary data.</text>
</comment>
<proteinExistence type="predicted"/>
<reference evidence="3 4" key="1">
    <citation type="submission" date="2019-03" db="EMBL/GenBank/DDBJ databases">
        <title>Whole genome sequence of a novel Rubrobacter taiwanensis strain, isolated from Yellowstone National Park.</title>
        <authorList>
            <person name="Freed S."/>
            <person name="Ramaley R.F."/>
            <person name="Kyndt J.A."/>
        </authorList>
    </citation>
    <scope>NUCLEOTIDE SEQUENCE [LARGE SCALE GENOMIC DNA]</scope>
    <source>
        <strain evidence="3 4">Yellowstone</strain>
    </source>
</reference>
<dbReference type="OrthoDB" id="7502542at2"/>
<accession>A0A4R1BL90</accession>
<evidence type="ECO:0000313" key="4">
    <source>
        <dbReference type="Proteomes" id="UP000295244"/>
    </source>
</evidence>
<dbReference type="RefSeq" id="WP_132690285.1">
    <property type="nucleotide sequence ID" value="NZ_SKBU01000013.1"/>
</dbReference>
<evidence type="ECO:0000313" key="3">
    <source>
        <dbReference type="EMBL" id="TCJ18124.1"/>
    </source>
</evidence>
<keyword evidence="2" id="KW-0472">Membrane</keyword>
<evidence type="ECO:0008006" key="5">
    <source>
        <dbReference type="Google" id="ProtNLM"/>
    </source>
</evidence>